<evidence type="ECO:0000313" key="2">
    <source>
        <dbReference type="EMBL" id="GFN98706.1"/>
    </source>
</evidence>
<feature type="region of interest" description="Disordered" evidence="1">
    <location>
        <begin position="1"/>
        <end position="56"/>
    </location>
</feature>
<comment type="caution">
    <text evidence="2">The sequence shown here is derived from an EMBL/GenBank/DDBJ whole genome shotgun (WGS) entry which is preliminary data.</text>
</comment>
<dbReference type="AlphaFoldDB" id="A0AAV3ZVW0"/>
<evidence type="ECO:0000256" key="1">
    <source>
        <dbReference type="SAM" id="MobiDB-lite"/>
    </source>
</evidence>
<keyword evidence="3" id="KW-1185">Reference proteome</keyword>
<feature type="compositionally biased region" description="Polar residues" evidence="1">
    <location>
        <begin position="7"/>
        <end position="18"/>
    </location>
</feature>
<dbReference type="Proteomes" id="UP000735302">
    <property type="component" value="Unassembled WGS sequence"/>
</dbReference>
<feature type="compositionally biased region" description="Low complexity" evidence="1">
    <location>
        <begin position="395"/>
        <end position="434"/>
    </location>
</feature>
<feature type="compositionally biased region" description="Polar residues" evidence="1">
    <location>
        <begin position="303"/>
        <end position="314"/>
    </location>
</feature>
<feature type="compositionally biased region" description="Low complexity" evidence="1">
    <location>
        <begin position="43"/>
        <end position="56"/>
    </location>
</feature>
<name>A0AAV3ZVW0_9GAST</name>
<sequence>MSGDTYVASSFYRTSEQHLSGPDTASFLQSRETTQVHSTRSTPVSVSSGKPPISSSSRFLREVPVSVSPSDPRGSQWGREDLNANLFPSSPLLSSAAQQCLRELRRSVNLLGESPLLHAASSQPNINDLLMMSSASSHHNNHFSFPDLASVFPFAFPPPPDITGLFNNGGLDVFGNRRMSSSLNVPQNNDSGGDCLTTRTQRTVYNIPVHHEKPMPDTAGQTCNQNYHNLSNAFPVNQSDNKSQTKGDYDVPNCHHRHQNHEDNACGKVNENENIQPGAGPRQDRARNPLRVHIHTYIPPQSPSTRPKSSTPNLSCVERRRISVTPTPGSSSSSSSKSGSARESRHTSQSSSSPSDSPHTPLRLRRWPSDSGLVTKRQHQHPCYQSRPHNHNHHQQQQQQWQRPSSSLSTSASNTMSSTASSSASSTLPSSNSSDPDARPHTPPFPSEESSTAKSDVAARIDDQGVAGGQR</sequence>
<proteinExistence type="predicted"/>
<feature type="compositionally biased region" description="Low complexity" evidence="1">
    <location>
        <begin position="329"/>
        <end position="339"/>
    </location>
</feature>
<dbReference type="EMBL" id="BLXT01002861">
    <property type="protein sequence ID" value="GFN98706.1"/>
    <property type="molecule type" value="Genomic_DNA"/>
</dbReference>
<evidence type="ECO:0000313" key="3">
    <source>
        <dbReference type="Proteomes" id="UP000735302"/>
    </source>
</evidence>
<feature type="region of interest" description="Disordered" evidence="1">
    <location>
        <begin position="225"/>
        <end position="471"/>
    </location>
</feature>
<gene>
    <name evidence="2" type="ORF">PoB_002521200</name>
</gene>
<feature type="compositionally biased region" description="Polar residues" evidence="1">
    <location>
        <begin position="225"/>
        <end position="242"/>
    </location>
</feature>
<reference evidence="2 3" key="1">
    <citation type="journal article" date="2021" name="Elife">
        <title>Chloroplast acquisition without the gene transfer in kleptoplastic sea slugs, Plakobranchus ocellatus.</title>
        <authorList>
            <person name="Maeda T."/>
            <person name="Takahashi S."/>
            <person name="Yoshida T."/>
            <person name="Shimamura S."/>
            <person name="Takaki Y."/>
            <person name="Nagai Y."/>
            <person name="Toyoda A."/>
            <person name="Suzuki Y."/>
            <person name="Arimoto A."/>
            <person name="Ishii H."/>
            <person name="Satoh N."/>
            <person name="Nishiyama T."/>
            <person name="Hasebe M."/>
            <person name="Maruyama T."/>
            <person name="Minagawa J."/>
            <person name="Obokata J."/>
            <person name="Shigenobu S."/>
        </authorList>
    </citation>
    <scope>NUCLEOTIDE SEQUENCE [LARGE SCALE GENOMIC DNA]</scope>
</reference>
<organism evidence="2 3">
    <name type="scientific">Plakobranchus ocellatus</name>
    <dbReference type="NCBI Taxonomy" id="259542"/>
    <lineage>
        <taxon>Eukaryota</taxon>
        <taxon>Metazoa</taxon>
        <taxon>Spiralia</taxon>
        <taxon>Lophotrochozoa</taxon>
        <taxon>Mollusca</taxon>
        <taxon>Gastropoda</taxon>
        <taxon>Heterobranchia</taxon>
        <taxon>Euthyneura</taxon>
        <taxon>Panpulmonata</taxon>
        <taxon>Sacoglossa</taxon>
        <taxon>Placobranchoidea</taxon>
        <taxon>Plakobranchidae</taxon>
        <taxon>Plakobranchus</taxon>
    </lineage>
</organism>
<accession>A0AAV3ZVW0</accession>
<feature type="compositionally biased region" description="Polar residues" evidence="1">
    <location>
        <begin position="26"/>
        <end position="42"/>
    </location>
</feature>
<protein>
    <submittedName>
        <fullName evidence="2">Uncharacterized protein</fullName>
    </submittedName>
</protein>
<feature type="compositionally biased region" description="Low complexity" evidence="1">
    <location>
        <begin position="347"/>
        <end position="357"/>
    </location>
</feature>